<gene>
    <name evidence="2" type="ORF">CR513_26911</name>
</gene>
<feature type="compositionally biased region" description="Polar residues" evidence="1">
    <location>
        <begin position="129"/>
        <end position="149"/>
    </location>
</feature>
<dbReference type="EMBL" id="QJKJ01005192">
    <property type="protein sequence ID" value="RDX91149.1"/>
    <property type="molecule type" value="Genomic_DNA"/>
</dbReference>
<feature type="region of interest" description="Disordered" evidence="1">
    <location>
        <begin position="78"/>
        <end position="149"/>
    </location>
</feature>
<feature type="non-terminal residue" evidence="2">
    <location>
        <position position="1"/>
    </location>
</feature>
<reference evidence="2" key="1">
    <citation type="submission" date="2018-05" db="EMBL/GenBank/DDBJ databases">
        <title>Draft genome of Mucuna pruriens seed.</title>
        <authorList>
            <person name="Nnadi N.E."/>
            <person name="Vos R."/>
            <person name="Hasami M.H."/>
            <person name="Devisetty U.K."/>
            <person name="Aguiy J.C."/>
        </authorList>
    </citation>
    <scope>NUCLEOTIDE SEQUENCE [LARGE SCALE GENOMIC DNA]</scope>
    <source>
        <strain evidence="2">JCA_2017</strain>
    </source>
</reference>
<protein>
    <submittedName>
        <fullName evidence="2">Uncharacterized protein</fullName>
    </submittedName>
</protein>
<evidence type="ECO:0000313" key="3">
    <source>
        <dbReference type="Proteomes" id="UP000257109"/>
    </source>
</evidence>
<evidence type="ECO:0000313" key="2">
    <source>
        <dbReference type="EMBL" id="RDX91149.1"/>
    </source>
</evidence>
<name>A0A371GKQ1_MUCPR</name>
<proteinExistence type="predicted"/>
<comment type="caution">
    <text evidence="2">The sequence shown here is derived from an EMBL/GenBank/DDBJ whole genome shotgun (WGS) entry which is preliminary data.</text>
</comment>
<dbReference type="AlphaFoldDB" id="A0A371GKQ1"/>
<keyword evidence="3" id="KW-1185">Reference proteome</keyword>
<sequence>MKHPVEDTSLFGIDLINKLDEEHMQADIGSTEFFQVVGNTNILDCLGSVFEEHDYDEPWEVHDAKVTTALAHLDHNLKIRNNEKSEHSKHSEVQAESGRRPKARRPQESTPMWPKKTRSRPGSKLKQNRPISMRSNQKPGSCQQPKYQTPTKWAKQFSDQHLKPLSNHLKYAYLGDEQQFLVLRQHNKAIWWKLSDLPRINPSICMHRILMEEEAHPIRQQQRRLNPTILDVVKKE</sequence>
<feature type="compositionally biased region" description="Basic and acidic residues" evidence="1">
    <location>
        <begin position="78"/>
        <end position="99"/>
    </location>
</feature>
<accession>A0A371GKQ1</accession>
<dbReference type="Proteomes" id="UP000257109">
    <property type="component" value="Unassembled WGS sequence"/>
</dbReference>
<evidence type="ECO:0000256" key="1">
    <source>
        <dbReference type="SAM" id="MobiDB-lite"/>
    </source>
</evidence>
<feature type="non-terminal residue" evidence="2">
    <location>
        <position position="236"/>
    </location>
</feature>
<feature type="compositionally biased region" description="Basic residues" evidence="1">
    <location>
        <begin position="115"/>
        <end position="127"/>
    </location>
</feature>
<organism evidence="2 3">
    <name type="scientific">Mucuna pruriens</name>
    <name type="common">Velvet bean</name>
    <name type="synonym">Dolichos pruriens</name>
    <dbReference type="NCBI Taxonomy" id="157652"/>
    <lineage>
        <taxon>Eukaryota</taxon>
        <taxon>Viridiplantae</taxon>
        <taxon>Streptophyta</taxon>
        <taxon>Embryophyta</taxon>
        <taxon>Tracheophyta</taxon>
        <taxon>Spermatophyta</taxon>
        <taxon>Magnoliopsida</taxon>
        <taxon>eudicotyledons</taxon>
        <taxon>Gunneridae</taxon>
        <taxon>Pentapetalae</taxon>
        <taxon>rosids</taxon>
        <taxon>fabids</taxon>
        <taxon>Fabales</taxon>
        <taxon>Fabaceae</taxon>
        <taxon>Papilionoideae</taxon>
        <taxon>50 kb inversion clade</taxon>
        <taxon>NPAAA clade</taxon>
        <taxon>indigoferoid/millettioid clade</taxon>
        <taxon>Phaseoleae</taxon>
        <taxon>Mucuna</taxon>
    </lineage>
</organism>